<evidence type="ECO:0000256" key="3">
    <source>
        <dbReference type="ARBA" id="ARBA00022692"/>
    </source>
</evidence>
<evidence type="ECO:0000256" key="2">
    <source>
        <dbReference type="ARBA" id="ARBA00022448"/>
    </source>
</evidence>
<dbReference type="Gene3D" id="3.30.70.1450">
    <property type="entry name" value="Regulator of K+ conductance, C-terminal domain"/>
    <property type="match status" value="1"/>
</dbReference>
<evidence type="ECO:0000256" key="1">
    <source>
        <dbReference type="ARBA" id="ARBA00004141"/>
    </source>
</evidence>
<keyword evidence="5 7" id="KW-1133">Transmembrane helix</keyword>
<dbReference type="GO" id="GO:0008324">
    <property type="term" value="F:monoatomic cation transmembrane transporter activity"/>
    <property type="evidence" value="ECO:0007669"/>
    <property type="project" value="InterPro"/>
</dbReference>
<evidence type="ECO:0000259" key="8">
    <source>
        <dbReference type="PROSITE" id="PS51202"/>
    </source>
</evidence>
<dbReference type="PANTHER" id="PTHR43652">
    <property type="entry name" value="BASIC AMINO ACID ANTIPORTER YFCC-RELATED"/>
    <property type="match status" value="1"/>
</dbReference>
<dbReference type="InterPro" id="IPR036721">
    <property type="entry name" value="RCK_C_sf"/>
</dbReference>
<dbReference type="AlphaFoldDB" id="H5U353"/>
<protein>
    <recommendedName>
        <fullName evidence="8">RCK C-terminal domain-containing protein</fullName>
    </recommendedName>
</protein>
<accession>H5U353</accession>
<name>H5U353_9ACTN</name>
<feature type="transmembrane region" description="Helical" evidence="7">
    <location>
        <begin position="422"/>
        <end position="451"/>
    </location>
</feature>
<evidence type="ECO:0000256" key="7">
    <source>
        <dbReference type="SAM" id="Phobius"/>
    </source>
</evidence>
<feature type="domain" description="RCK C-terminal" evidence="8">
    <location>
        <begin position="223"/>
        <end position="303"/>
    </location>
</feature>
<dbReference type="eggNOG" id="COG0471">
    <property type="taxonomic scope" value="Bacteria"/>
</dbReference>
<dbReference type="GO" id="GO:0006813">
    <property type="term" value="P:potassium ion transport"/>
    <property type="evidence" value="ECO:0007669"/>
    <property type="project" value="InterPro"/>
</dbReference>
<feature type="transmembrane region" description="Helical" evidence="7">
    <location>
        <begin position="495"/>
        <end position="515"/>
    </location>
</feature>
<dbReference type="Pfam" id="PF03600">
    <property type="entry name" value="CitMHS"/>
    <property type="match status" value="1"/>
</dbReference>
<dbReference type="InterPro" id="IPR004680">
    <property type="entry name" value="Cit_transptr-like_dom"/>
</dbReference>
<feature type="domain" description="RCK C-terminal" evidence="8">
    <location>
        <begin position="315"/>
        <end position="397"/>
    </location>
</feature>
<dbReference type="Proteomes" id="UP000005845">
    <property type="component" value="Unassembled WGS sequence"/>
</dbReference>
<feature type="transmembrane region" description="Helical" evidence="7">
    <location>
        <begin position="549"/>
        <end position="572"/>
    </location>
</feature>
<keyword evidence="3 7" id="KW-0812">Transmembrane</keyword>
<evidence type="ECO:0000256" key="6">
    <source>
        <dbReference type="ARBA" id="ARBA00023136"/>
    </source>
</evidence>
<feature type="transmembrane region" description="Helical" evidence="7">
    <location>
        <begin position="94"/>
        <end position="124"/>
    </location>
</feature>
<feature type="transmembrane region" description="Helical" evidence="7">
    <location>
        <begin position="6"/>
        <end position="39"/>
    </location>
</feature>
<dbReference type="InterPro" id="IPR006037">
    <property type="entry name" value="RCK_C"/>
</dbReference>
<evidence type="ECO:0000313" key="9">
    <source>
        <dbReference type="EMBL" id="GAB40161.1"/>
    </source>
</evidence>
<evidence type="ECO:0000313" key="10">
    <source>
        <dbReference type="Proteomes" id="UP000005845"/>
    </source>
</evidence>
<keyword evidence="6 7" id="KW-0472">Membrane</keyword>
<dbReference type="EMBL" id="BAFC01000087">
    <property type="protein sequence ID" value="GAB40161.1"/>
    <property type="molecule type" value="Genomic_DNA"/>
</dbReference>
<keyword evidence="10" id="KW-1185">Reference proteome</keyword>
<dbReference type="InterPro" id="IPR051679">
    <property type="entry name" value="DASS-Related_Transporters"/>
</dbReference>
<organism evidence="9 10">
    <name type="scientific">Gordonia sputi NBRC 100414</name>
    <dbReference type="NCBI Taxonomy" id="1089453"/>
    <lineage>
        <taxon>Bacteria</taxon>
        <taxon>Bacillati</taxon>
        <taxon>Actinomycetota</taxon>
        <taxon>Actinomycetes</taxon>
        <taxon>Mycobacteriales</taxon>
        <taxon>Gordoniaceae</taxon>
        <taxon>Gordonia</taxon>
    </lineage>
</organism>
<feature type="transmembrane region" description="Helical" evidence="7">
    <location>
        <begin position="51"/>
        <end position="74"/>
    </location>
</feature>
<feature type="transmembrane region" description="Helical" evidence="7">
    <location>
        <begin position="521"/>
        <end position="542"/>
    </location>
</feature>
<dbReference type="PROSITE" id="PS51202">
    <property type="entry name" value="RCK_C"/>
    <property type="match status" value="2"/>
</dbReference>
<comment type="subcellular location">
    <subcellularLocation>
        <location evidence="1">Membrane</location>
        <topology evidence="1">Multi-pass membrane protein</topology>
    </subcellularLocation>
</comment>
<keyword evidence="2" id="KW-0813">Transport</keyword>
<evidence type="ECO:0000256" key="5">
    <source>
        <dbReference type="ARBA" id="ARBA00022989"/>
    </source>
</evidence>
<dbReference type="GO" id="GO:0005886">
    <property type="term" value="C:plasma membrane"/>
    <property type="evidence" value="ECO:0007669"/>
    <property type="project" value="TreeGrafter"/>
</dbReference>
<evidence type="ECO:0000256" key="4">
    <source>
        <dbReference type="ARBA" id="ARBA00022737"/>
    </source>
</evidence>
<comment type="caution">
    <text evidence="9">The sequence shown here is derived from an EMBL/GenBank/DDBJ whole genome shotgun (WGS) entry which is preliminary data.</text>
</comment>
<dbReference type="RefSeq" id="WP_005207208.1">
    <property type="nucleotide sequence ID" value="NZ_BAFC01000087.1"/>
</dbReference>
<dbReference type="SUPFAM" id="SSF116726">
    <property type="entry name" value="TrkA C-terminal domain-like"/>
    <property type="match status" value="1"/>
</dbReference>
<keyword evidence="4" id="KW-0677">Repeat</keyword>
<reference evidence="9 10" key="1">
    <citation type="submission" date="2012-02" db="EMBL/GenBank/DDBJ databases">
        <title>Whole genome shotgun sequence of Gordonia sputi NBRC 100414.</title>
        <authorList>
            <person name="Yoshida I."/>
            <person name="Hosoyama A."/>
            <person name="Tsuchikane K."/>
            <person name="Katsumata H."/>
            <person name="Yamazaki S."/>
            <person name="Fujita N."/>
        </authorList>
    </citation>
    <scope>NUCLEOTIDE SEQUENCE [LARGE SCALE GENOMIC DNA]</scope>
    <source>
        <strain evidence="9 10">NBRC 100414</strain>
    </source>
</reference>
<feature type="transmembrane region" description="Helical" evidence="7">
    <location>
        <begin position="172"/>
        <end position="195"/>
    </location>
</feature>
<feature type="transmembrane region" description="Helical" evidence="7">
    <location>
        <begin position="584"/>
        <end position="607"/>
    </location>
</feature>
<gene>
    <name evidence="9" type="ORF">GOSPT_089_00460</name>
</gene>
<feature type="transmembrane region" description="Helical" evidence="7">
    <location>
        <begin position="463"/>
        <end position="483"/>
    </location>
</feature>
<proteinExistence type="predicted"/>
<dbReference type="PANTHER" id="PTHR43652:SF2">
    <property type="entry name" value="BASIC AMINO ACID ANTIPORTER YFCC-RELATED"/>
    <property type="match status" value="1"/>
</dbReference>
<sequence>MSDATLSLIVLGVTVVLFIINKLPVGLVAIGSALALYFLGLVQFDELTSGLGQSVIAFIAALFVISEGLEASGITAWLGSVLARVAGRTRTRVVAAIMVLAAALSPLITINGAAAALVPVSVAVARRAHLSPSRVLLPLAFAASAGSLLTLSGSPVNVIIDEAATEQTGSSIGYFGFSLIGVPLVVGTLVVIALVGDRLIPRRESQSLPEDFSRYQRDVVEHYELSGLATTGVRTFRLHVEAASTLVGKTVRAAITDDAIDTVAAQSERGRVLSSTHKLEPSDVLVVSGVGTAVETLARDTDLTVEDTIGRRMSRRHDSLINRDNGVCELVIPPRSSWIGRPAFGGMVRAEDGLLVLSVRRQNDDVSSRASTLQEGDALLVYGPWGALDALADDKDVLVVASSETVRRQTVPLGRSAPRAAVILVATIALLASGVVPPVVAGLLGAGAMVLFRVLSSEQAYRAVPWATLVLIAALIPMSAAITSSGGAELIARPIVDLVSGHSAYLLLAMLFVLTASLGQFISNVATALIVIPIALVAAADVGVDARTVLMVVCVAAAASLLTPIATPANMIVMNPGGYRFGDYWRLGIVLMICWLIVTVTLVPVFWPING</sequence>